<accession>A0ABU6JEK7</accession>
<evidence type="ECO:0000313" key="7">
    <source>
        <dbReference type="Proteomes" id="UP001352263"/>
    </source>
</evidence>
<feature type="region of interest" description="Disordered" evidence="4">
    <location>
        <begin position="291"/>
        <end position="323"/>
    </location>
</feature>
<dbReference type="Proteomes" id="UP001352263">
    <property type="component" value="Unassembled WGS sequence"/>
</dbReference>
<keyword evidence="1" id="KW-0805">Transcription regulation</keyword>
<evidence type="ECO:0000256" key="2">
    <source>
        <dbReference type="ARBA" id="ARBA00023125"/>
    </source>
</evidence>
<proteinExistence type="predicted"/>
<evidence type="ECO:0000256" key="1">
    <source>
        <dbReference type="ARBA" id="ARBA00023015"/>
    </source>
</evidence>
<dbReference type="Pfam" id="PF12833">
    <property type="entry name" value="HTH_18"/>
    <property type="match status" value="1"/>
</dbReference>
<sequence length="323" mass="36538">MKAVLESLLVPEGATWTYFHRRLNEAIPFNWHYHREFELTLTVNSIGQRYVGDTIESYADGDLVLLGSNVPHTWMSQRKINENQPHVAHVFWIKTEWLDALMETIVELRPIRSMLLKANQGIVYSAATSNAVRSIVSNMECLSPTARLISLLEIFCVLADDRHSKLLCPPFNSNDLIAPSDRPRIDRALDYIHKNYQTDISMEALAKLSALSVSGLHRLFKRHTRQTVGEYITQLRIGKACSLLISTDRPVSCIAEEAGYTNLSHFNRQFLAVKLVTPREFRRSYKDHDALAPLGNAQNPYATSTKESRSALPDTGSTLPEMA</sequence>
<organism evidence="6 7">
    <name type="scientific">Noviherbaspirillum album</name>
    <dbReference type="NCBI Taxonomy" id="3080276"/>
    <lineage>
        <taxon>Bacteria</taxon>
        <taxon>Pseudomonadati</taxon>
        <taxon>Pseudomonadota</taxon>
        <taxon>Betaproteobacteria</taxon>
        <taxon>Burkholderiales</taxon>
        <taxon>Oxalobacteraceae</taxon>
        <taxon>Noviherbaspirillum</taxon>
    </lineage>
</organism>
<keyword evidence="7" id="KW-1185">Reference proteome</keyword>
<protein>
    <submittedName>
        <fullName evidence="6">AraC family transcriptional regulator</fullName>
    </submittedName>
</protein>
<dbReference type="SMART" id="SM00342">
    <property type="entry name" value="HTH_ARAC"/>
    <property type="match status" value="1"/>
</dbReference>
<dbReference type="PROSITE" id="PS01124">
    <property type="entry name" value="HTH_ARAC_FAMILY_2"/>
    <property type="match status" value="1"/>
</dbReference>
<name>A0ABU6JEK7_9BURK</name>
<keyword evidence="2" id="KW-0238">DNA-binding</keyword>
<dbReference type="SUPFAM" id="SSF46689">
    <property type="entry name" value="Homeodomain-like"/>
    <property type="match status" value="2"/>
</dbReference>
<dbReference type="PANTHER" id="PTHR43280">
    <property type="entry name" value="ARAC-FAMILY TRANSCRIPTIONAL REGULATOR"/>
    <property type="match status" value="1"/>
</dbReference>
<comment type="caution">
    <text evidence="6">The sequence shown here is derived from an EMBL/GenBank/DDBJ whole genome shotgun (WGS) entry which is preliminary data.</text>
</comment>
<evidence type="ECO:0000256" key="3">
    <source>
        <dbReference type="ARBA" id="ARBA00023163"/>
    </source>
</evidence>
<dbReference type="InterPro" id="IPR018060">
    <property type="entry name" value="HTH_AraC"/>
</dbReference>
<feature type="domain" description="HTH araC/xylS-type" evidence="5">
    <location>
        <begin position="186"/>
        <end position="284"/>
    </location>
</feature>
<dbReference type="EMBL" id="JAWIIV010000025">
    <property type="protein sequence ID" value="MEC4722101.1"/>
    <property type="molecule type" value="Genomic_DNA"/>
</dbReference>
<dbReference type="Gene3D" id="1.10.10.60">
    <property type="entry name" value="Homeodomain-like"/>
    <property type="match status" value="2"/>
</dbReference>
<gene>
    <name evidence="6" type="ORF">RY831_23310</name>
</gene>
<evidence type="ECO:0000313" key="6">
    <source>
        <dbReference type="EMBL" id="MEC4722101.1"/>
    </source>
</evidence>
<dbReference type="InterPro" id="IPR009057">
    <property type="entry name" value="Homeodomain-like_sf"/>
</dbReference>
<keyword evidence="3" id="KW-0804">Transcription</keyword>
<reference evidence="6 7" key="1">
    <citation type="submission" date="2023-10" db="EMBL/GenBank/DDBJ databases">
        <title>Noviherbaspirillum sp. CPCC 100848 genome assembly.</title>
        <authorList>
            <person name="Li X.Y."/>
            <person name="Fang X.M."/>
        </authorList>
    </citation>
    <scope>NUCLEOTIDE SEQUENCE [LARGE SCALE GENOMIC DNA]</scope>
    <source>
        <strain evidence="6 7">CPCC 100848</strain>
    </source>
</reference>
<evidence type="ECO:0000256" key="4">
    <source>
        <dbReference type="SAM" id="MobiDB-lite"/>
    </source>
</evidence>
<dbReference type="RefSeq" id="WP_326508781.1">
    <property type="nucleotide sequence ID" value="NZ_JAWIIV010000025.1"/>
</dbReference>
<dbReference type="PANTHER" id="PTHR43280:SF27">
    <property type="entry name" value="TRANSCRIPTIONAL REGULATOR MTLR"/>
    <property type="match status" value="1"/>
</dbReference>
<feature type="compositionally biased region" description="Polar residues" evidence="4">
    <location>
        <begin position="296"/>
        <end position="305"/>
    </location>
</feature>
<evidence type="ECO:0000259" key="5">
    <source>
        <dbReference type="PROSITE" id="PS01124"/>
    </source>
</evidence>